<dbReference type="GO" id="GO:0009897">
    <property type="term" value="C:external side of plasma membrane"/>
    <property type="evidence" value="ECO:0007669"/>
    <property type="project" value="TreeGrafter"/>
</dbReference>
<dbReference type="GO" id="GO:0001817">
    <property type="term" value="P:regulation of cytokine production"/>
    <property type="evidence" value="ECO:0007669"/>
    <property type="project" value="TreeGrafter"/>
</dbReference>
<evidence type="ECO:0000259" key="9">
    <source>
        <dbReference type="PROSITE" id="PS50835"/>
    </source>
</evidence>
<dbReference type="InterPro" id="IPR050504">
    <property type="entry name" value="IgSF_BTN/MOG"/>
</dbReference>
<dbReference type="PANTHER" id="PTHR24100">
    <property type="entry name" value="BUTYROPHILIN"/>
    <property type="match status" value="1"/>
</dbReference>
<dbReference type="GO" id="GO:0050852">
    <property type="term" value="P:T cell receptor signaling pathway"/>
    <property type="evidence" value="ECO:0007669"/>
    <property type="project" value="TreeGrafter"/>
</dbReference>
<keyword evidence="8" id="KW-0812">Transmembrane</keyword>
<dbReference type="PANTHER" id="PTHR24100:SF0">
    <property type="entry name" value="V-SET DOMAIN-CONTAINING T-CELL ACTIVATION INHIBITOR 1"/>
    <property type="match status" value="1"/>
</dbReference>
<keyword evidence="6" id="KW-0393">Immunoglobulin domain</keyword>
<dbReference type="Proteomes" id="UP000261520">
    <property type="component" value="Unplaced"/>
</dbReference>
<reference evidence="10" key="1">
    <citation type="submission" date="2025-08" db="UniProtKB">
        <authorList>
            <consortium name="Ensembl"/>
        </authorList>
    </citation>
    <scope>IDENTIFICATION</scope>
</reference>
<dbReference type="InterPro" id="IPR007110">
    <property type="entry name" value="Ig-like_dom"/>
</dbReference>
<name>A0A3B4BEI1_9GOBI</name>
<dbReference type="Pfam" id="PF07686">
    <property type="entry name" value="V-set"/>
    <property type="match status" value="1"/>
</dbReference>
<dbReference type="Gene3D" id="2.60.40.10">
    <property type="entry name" value="Immunoglobulins"/>
    <property type="match status" value="2"/>
</dbReference>
<organism evidence="10 11">
    <name type="scientific">Periophthalmus magnuspinnatus</name>
    <dbReference type="NCBI Taxonomy" id="409849"/>
    <lineage>
        <taxon>Eukaryota</taxon>
        <taxon>Metazoa</taxon>
        <taxon>Chordata</taxon>
        <taxon>Craniata</taxon>
        <taxon>Vertebrata</taxon>
        <taxon>Euteleostomi</taxon>
        <taxon>Actinopterygii</taxon>
        <taxon>Neopterygii</taxon>
        <taxon>Teleostei</taxon>
        <taxon>Neoteleostei</taxon>
        <taxon>Acanthomorphata</taxon>
        <taxon>Gobiaria</taxon>
        <taxon>Gobiiformes</taxon>
        <taxon>Gobioidei</taxon>
        <taxon>Gobiidae</taxon>
        <taxon>Oxudercinae</taxon>
        <taxon>Periophthalmus</taxon>
    </lineage>
</organism>
<dbReference type="SUPFAM" id="SSF48726">
    <property type="entry name" value="Immunoglobulin"/>
    <property type="match status" value="2"/>
</dbReference>
<keyword evidence="8" id="KW-1133">Transmembrane helix</keyword>
<keyword evidence="11" id="KW-1185">Reference proteome</keyword>
<dbReference type="STRING" id="409849.ENSPMGP00000028213"/>
<reference evidence="10" key="2">
    <citation type="submission" date="2025-09" db="UniProtKB">
        <authorList>
            <consortium name="Ensembl"/>
        </authorList>
    </citation>
    <scope>IDENTIFICATION</scope>
</reference>
<keyword evidence="2" id="KW-0732">Signal</keyword>
<dbReference type="AlphaFoldDB" id="A0A3B4BEI1"/>
<feature type="transmembrane region" description="Helical" evidence="8">
    <location>
        <begin position="12"/>
        <end position="33"/>
    </location>
</feature>
<dbReference type="PROSITE" id="PS50835">
    <property type="entry name" value="IG_LIKE"/>
    <property type="match status" value="1"/>
</dbReference>
<dbReference type="GO" id="GO:0050863">
    <property type="term" value="P:regulation of T cell activation"/>
    <property type="evidence" value="ECO:0007669"/>
    <property type="project" value="UniProtKB-ARBA"/>
</dbReference>
<evidence type="ECO:0000256" key="6">
    <source>
        <dbReference type="ARBA" id="ARBA00023319"/>
    </source>
</evidence>
<evidence type="ECO:0000256" key="5">
    <source>
        <dbReference type="ARBA" id="ARBA00023180"/>
    </source>
</evidence>
<evidence type="ECO:0000256" key="1">
    <source>
        <dbReference type="ARBA" id="ARBA00004370"/>
    </source>
</evidence>
<dbReference type="GO" id="GO:0005102">
    <property type="term" value="F:signaling receptor binding"/>
    <property type="evidence" value="ECO:0007669"/>
    <property type="project" value="TreeGrafter"/>
</dbReference>
<feature type="compositionally biased region" description="Low complexity" evidence="7">
    <location>
        <begin position="244"/>
        <end position="261"/>
    </location>
</feature>
<protein>
    <recommendedName>
        <fullName evidence="9">Ig-like domain-containing protein</fullName>
    </recommendedName>
</protein>
<dbReference type="FunFam" id="2.60.40.10:FF:000142">
    <property type="entry name" value="V-set domain-containing T-cell activation inhibitor 1"/>
    <property type="match status" value="1"/>
</dbReference>
<sequence>MFRCLSCPLCSMVILIIVLSAIIIIILASAFAGKHSSVLSLDKAPVANLGKNQLLSCYQQIIKTMPLSQMSVTWTKSEVPGVVYQFKNGAVDLENQSPQFKGRATVSSVDLLTGNTSLLLSTVRSQDQGKYTCTVSSSAGGGAVTVDLRAGAFSAPSFTLSNSTLTAVAERWFPKPSVTWTNLNGTVLHGNTSLNSNSAGVYTVDTVLSPINMSNTYILRIENDLKISVSQATLGRVGSSLSRDSQTSLTADTSSSSSGGTPRHSQAS</sequence>
<feature type="domain" description="Ig-like" evidence="9">
    <location>
        <begin position="36"/>
        <end position="149"/>
    </location>
</feature>
<accession>A0A3B4BEI1</accession>
<evidence type="ECO:0000256" key="7">
    <source>
        <dbReference type="SAM" id="MobiDB-lite"/>
    </source>
</evidence>
<dbReference type="InterPro" id="IPR013106">
    <property type="entry name" value="Ig_V-set"/>
</dbReference>
<evidence type="ECO:0000256" key="8">
    <source>
        <dbReference type="SAM" id="Phobius"/>
    </source>
</evidence>
<evidence type="ECO:0000313" key="11">
    <source>
        <dbReference type="Proteomes" id="UP000261520"/>
    </source>
</evidence>
<dbReference type="InterPro" id="IPR013783">
    <property type="entry name" value="Ig-like_fold"/>
</dbReference>
<keyword evidence="4" id="KW-1015">Disulfide bond</keyword>
<feature type="region of interest" description="Disordered" evidence="7">
    <location>
        <begin position="240"/>
        <end position="268"/>
    </location>
</feature>
<comment type="subcellular location">
    <subcellularLocation>
        <location evidence="1">Membrane</location>
    </subcellularLocation>
</comment>
<evidence type="ECO:0000256" key="4">
    <source>
        <dbReference type="ARBA" id="ARBA00023157"/>
    </source>
</evidence>
<dbReference type="InterPro" id="IPR036179">
    <property type="entry name" value="Ig-like_dom_sf"/>
</dbReference>
<proteinExistence type="predicted"/>
<dbReference type="Ensembl" id="ENSPMGT00000030041.1">
    <property type="protein sequence ID" value="ENSPMGP00000028213.1"/>
    <property type="gene ID" value="ENSPMGG00000022713.1"/>
</dbReference>
<keyword evidence="3 8" id="KW-0472">Membrane</keyword>
<keyword evidence="5" id="KW-0325">Glycoprotein</keyword>
<evidence type="ECO:0000256" key="3">
    <source>
        <dbReference type="ARBA" id="ARBA00023136"/>
    </source>
</evidence>
<evidence type="ECO:0000256" key="2">
    <source>
        <dbReference type="ARBA" id="ARBA00022729"/>
    </source>
</evidence>
<dbReference type="GO" id="GO:1903037">
    <property type="term" value="P:regulation of leukocyte cell-cell adhesion"/>
    <property type="evidence" value="ECO:0007669"/>
    <property type="project" value="UniProtKB-ARBA"/>
</dbReference>
<evidence type="ECO:0000313" key="10">
    <source>
        <dbReference type="Ensembl" id="ENSPMGP00000028213.1"/>
    </source>
</evidence>